<organism evidence="2 3">
    <name type="scientific">Dermatophagoides farinae</name>
    <name type="common">American house dust mite</name>
    <dbReference type="NCBI Taxonomy" id="6954"/>
    <lineage>
        <taxon>Eukaryota</taxon>
        <taxon>Metazoa</taxon>
        <taxon>Ecdysozoa</taxon>
        <taxon>Arthropoda</taxon>
        <taxon>Chelicerata</taxon>
        <taxon>Arachnida</taxon>
        <taxon>Acari</taxon>
        <taxon>Acariformes</taxon>
        <taxon>Sarcoptiformes</taxon>
        <taxon>Astigmata</taxon>
        <taxon>Psoroptidia</taxon>
        <taxon>Analgoidea</taxon>
        <taxon>Pyroglyphidae</taxon>
        <taxon>Dermatophagoidinae</taxon>
        <taxon>Dermatophagoides</taxon>
    </lineage>
</organism>
<gene>
    <name evidence="2" type="ORF">DERF_012917</name>
</gene>
<dbReference type="InterPro" id="IPR004154">
    <property type="entry name" value="Anticodon-bd"/>
</dbReference>
<reference evidence="2" key="2">
    <citation type="journal article" date="2022" name="Res Sq">
        <title>Comparative Genomics Reveals Insights into the Divergent Evolution of Astigmatic Mites and Household Pest Adaptations.</title>
        <authorList>
            <person name="Xiong Q."/>
            <person name="Wan A.T.-Y."/>
            <person name="Liu X.-Y."/>
            <person name="Fung C.S.-H."/>
            <person name="Xiao X."/>
            <person name="Malainual N."/>
            <person name="Hou J."/>
            <person name="Wang L."/>
            <person name="Wang M."/>
            <person name="Yang K."/>
            <person name="Cui Y."/>
            <person name="Leung E."/>
            <person name="Nong W."/>
            <person name="Shin S.-K."/>
            <person name="Au S."/>
            <person name="Jeong K.Y."/>
            <person name="Chew F.T."/>
            <person name="Hui J."/>
            <person name="Leung T.F."/>
            <person name="Tungtrongchitr A."/>
            <person name="Zhong N."/>
            <person name="Liu Z."/>
            <person name="Tsui S."/>
        </authorList>
    </citation>
    <scope>NUCLEOTIDE SEQUENCE</scope>
    <source>
        <strain evidence="2">Derf</strain>
        <tissue evidence="2">Whole organism</tissue>
    </source>
</reference>
<proteinExistence type="predicted"/>
<keyword evidence="3" id="KW-1185">Reference proteome</keyword>
<evidence type="ECO:0000259" key="1">
    <source>
        <dbReference type="Pfam" id="PF03129"/>
    </source>
</evidence>
<dbReference type="EMBL" id="ASGP02000006">
    <property type="protein sequence ID" value="KAH9502128.1"/>
    <property type="molecule type" value="Genomic_DNA"/>
</dbReference>
<evidence type="ECO:0000313" key="3">
    <source>
        <dbReference type="Proteomes" id="UP000790347"/>
    </source>
</evidence>
<dbReference type="InterPro" id="IPR036621">
    <property type="entry name" value="Anticodon-bd_dom_sf"/>
</dbReference>
<dbReference type="InterPro" id="IPR045864">
    <property type="entry name" value="aa-tRNA-synth_II/BPL/LPL"/>
</dbReference>
<dbReference type="Gene3D" id="3.30.930.10">
    <property type="entry name" value="Bira Bifunctional Protein, Domain 2"/>
    <property type="match status" value="1"/>
</dbReference>
<dbReference type="Proteomes" id="UP000790347">
    <property type="component" value="Unassembled WGS sequence"/>
</dbReference>
<reference evidence="2" key="1">
    <citation type="submission" date="2013-05" db="EMBL/GenBank/DDBJ databases">
        <authorList>
            <person name="Yim A.K.Y."/>
            <person name="Chan T.F."/>
            <person name="Ji K.M."/>
            <person name="Liu X.Y."/>
            <person name="Zhou J.W."/>
            <person name="Li R.Q."/>
            <person name="Yang K.Y."/>
            <person name="Li J."/>
            <person name="Li M."/>
            <person name="Law P.T.W."/>
            <person name="Wu Y.L."/>
            <person name="Cai Z.L."/>
            <person name="Qin H."/>
            <person name="Bao Y."/>
            <person name="Leung R.K.K."/>
            <person name="Ng P.K.S."/>
            <person name="Zou J."/>
            <person name="Zhong X.J."/>
            <person name="Ran P.X."/>
            <person name="Zhong N.S."/>
            <person name="Liu Z.G."/>
            <person name="Tsui S.K.W."/>
        </authorList>
    </citation>
    <scope>NUCLEOTIDE SEQUENCE</scope>
    <source>
        <strain evidence="2">Derf</strain>
        <tissue evidence="2">Whole organism</tissue>
    </source>
</reference>
<comment type="caution">
    <text evidence="2">The sequence shown here is derived from an EMBL/GenBank/DDBJ whole genome shotgun (WGS) entry which is preliminary data.</text>
</comment>
<dbReference type="Pfam" id="PF03129">
    <property type="entry name" value="HGTP_anticodon"/>
    <property type="match status" value="1"/>
</dbReference>
<accession>A0A922L3X0</accession>
<dbReference type="AlphaFoldDB" id="A0A922L3X0"/>
<dbReference type="SUPFAM" id="SSF52954">
    <property type="entry name" value="Class II aaRS ABD-related"/>
    <property type="match status" value="1"/>
</dbReference>
<name>A0A922L3X0_DERFA</name>
<sequence>MSLFANFLNSWPAYCKHQVINNIVKEWKKFASKILPTKIFIASLPITDSNADDVLIKSALDFYDKNLSQWISQKSSFGIIYQYPCRFQNDHEDSKFKFLHESHINQHVSLVLFCPKSETLKLQQMLTRTRFHWYRKLSKSPMKSGFQTNLNGNENLFQIGYQPKRPIFDESITLDTIRLNCGEQNSVQDVDIISCNSNLHNCLLAFLDDCFTRNDEEKIVMKLNPQLVPFKLAINIDSDGCKAIGHRKLLEVAEHLIGLLEEYPDISIFPFTPDNPITIDQCDRLAVKYCIILTEETLRTGIIHLRNRDTTISEQIHISNLLKTILFYLQPEKLITYVDK</sequence>
<feature type="domain" description="Anticodon-binding" evidence="1">
    <location>
        <begin position="279"/>
        <end position="325"/>
    </location>
</feature>
<dbReference type="Gene3D" id="3.40.50.800">
    <property type="entry name" value="Anticodon-binding domain"/>
    <property type="match status" value="1"/>
</dbReference>
<protein>
    <recommendedName>
        <fullName evidence="1">Anticodon-binding domain-containing protein</fullName>
    </recommendedName>
</protein>
<evidence type="ECO:0000313" key="2">
    <source>
        <dbReference type="EMBL" id="KAH9502128.1"/>
    </source>
</evidence>